<evidence type="ECO:0000313" key="3">
    <source>
        <dbReference type="EMBL" id="RCU49226.1"/>
    </source>
</evidence>
<dbReference type="InterPro" id="IPR021030">
    <property type="entry name" value="DUF3731"/>
</dbReference>
<dbReference type="PANTHER" id="PTHR42749">
    <property type="entry name" value="CELL SHAPE-DETERMINING PROTEIN MREB"/>
    <property type="match status" value="1"/>
</dbReference>
<accession>A0A368NG86</accession>
<proteinExistence type="predicted"/>
<dbReference type="SUPFAM" id="SSF53067">
    <property type="entry name" value="Actin-like ATPase domain"/>
    <property type="match status" value="2"/>
</dbReference>
<keyword evidence="1" id="KW-0547">Nucleotide-binding</keyword>
<evidence type="ECO:0000256" key="2">
    <source>
        <dbReference type="ARBA" id="ARBA00022840"/>
    </source>
</evidence>
<sequence>MTTSNTEAARYVIGIDLGTSNIVLAYAKLGSSAKPSAATSAFQVWPIPQWLDKGLWGTALTLPALRYHPGAEVSAAQQQLPWPSSQLQQQLPNALLGHWAQQLGSAMPGRLVQSAKSWLCQQTAETALPWRAEANVATVSPLQATASYLDYLRCAWDHQFADAPMAQQQLQITVPASFDDHARALTQEAAALAGLNQPVLLEEPIAATYDWLLREADSDTLADREQMLVCDIGGGTSDFTLINIKPSAEQKRPQLERVAVGEHLMLGGDNIDLALAVQAQRKLNTSDKAARPDFKQLQQLSQQSRQAKETLLATDPPDEFKINLLGSGSALIGGTQQTRLTAKEVEQLALDGFFPLVDSTAYPQQRKGALVQTGLPYPADAAITRHLAAFLAPHIKQTGITPDTLLLNGSPFHSPQLRQRLIAQLQQWSERPITLLENPAPDLAVARGAAYYGWLRQQKQQLIRSDSARSYFAIVDSQSGKQAFCILPKGSATDHSQTLSTPDFTLTCGEPVQFEIASDHGATRYQLGQRIADSHQLHHLPKLTTELAGSGMVNVRLSTRLTELGQLAVACQAIDEPTQQWPISFNLRAHEQADIAPACQSTPAAAFKLIHQVFGSSKAVLNVSELRNQLEKQLGKRDNWSADTARHLADQLLETAGKRRRSLKHERIWFNLSGYCLRPGSGMPNDNQRISQLWQLYTSGLQYQQENQGWREWWVLWRRVVAGLNDEQQATLLDDIGMVLVPGYARSAGNKPRQQAGIEERIRLIGALERIPVEVKTEVGNLLLDKLQKQDELAASSWALARIGARRLAYATPEFRITADVVSEWLQTLLTLDWKQHPQLCFPAVTMAQPTDSAFAVNDDLRRQVSDKLRRGRRNEGWLRWLSDDADQAGDQQQIWGDSLPSGLRLADAENRK</sequence>
<name>A0A368NG86_9GAMM</name>
<dbReference type="Gene3D" id="3.30.420.40">
    <property type="match status" value="2"/>
</dbReference>
<organism evidence="3 4">
    <name type="scientific">Corallincola holothuriorum</name>
    <dbReference type="NCBI Taxonomy" id="2282215"/>
    <lineage>
        <taxon>Bacteria</taxon>
        <taxon>Pseudomonadati</taxon>
        <taxon>Pseudomonadota</taxon>
        <taxon>Gammaproteobacteria</taxon>
        <taxon>Alteromonadales</taxon>
        <taxon>Psychromonadaceae</taxon>
        <taxon>Corallincola</taxon>
    </lineage>
</organism>
<dbReference type="Gene3D" id="3.90.640.10">
    <property type="entry name" value="Actin, Chain A, domain 4"/>
    <property type="match status" value="1"/>
</dbReference>
<dbReference type="GO" id="GO:0005524">
    <property type="term" value="F:ATP binding"/>
    <property type="evidence" value="ECO:0007669"/>
    <property type="project" value="UniProtKB-KW"/>
</dbReference>
<keyword evidence="2" id="KW-0067">ATP-binding</keyword>
<evidence type="ECO:0000256" key="1">
    <source>
        <dbReference type="ARBA" id="ARBA00022741"/>
    </source>
</evidence>
<comment type="caution">
    <text evidence="3">The sequence shown here is derived from an EMBL/GenBank/DDBJ whole genome shotgun (WGS) entry which is preliminary data.</text>
</comment>
<dbReference type="RefSeq" id="WP_114338786.1">
    <property type="nucleotide sequence ID" value="NZ_QPID01000007.1"/>
</dbReference>
<keyword evidence="4" id="KW-1185">Reference proteome</keyword>
<gene>
    <name evidence="3" type="ORF">DU002_12815</name>
</gene>
<reference evidence="3 4" key="1">
    <citation type="submission" date="2018-07" db="EMBL/GenBank/DDBJ databases">
        <title>Corallincola holothuriorum sp. nov., a new facultative anaerobe isolated from sea cucumber Apostichopus japonicus.</title>
        <authorList>
            <person name="Xia H."/>
        </authorList>
    </citation>
    <scope>NUCLEOTIDE SEQUENCE [LARGE SCALE GENOMIC DNA]</scope>
    <source>
        <strain evidence="3 4">C4</strain>
    </source>
</reference>
<dbReference type="Pfam" id="PF00012">
    <property type="entry name" value="HSP70"/>
    <property type="match status" value="1"/>
</dbReference>
<evidence type="ECO:0000313" key="4">
    <source>
        <dbReference type="Proteomes" id="UP000252558"/>
    </source>
</evidence>
<dbReference type="OrthoDB" id="580874at2"/>
<dbReference type="CDD" id="cd10170">
    <property type="entry name" value="ASKHA_NBD_HSP70"/>
    <property type="match status" value="1"/>
</dbReference>
<protein>
    <submittedName>
        <fullName evidence="3">Molecular chaperone DnaK</fullName>
    </submittedName>
</protein>
<dbReference type="InterPro" id="IPR043129">
    <property type="entry name" value="ATPase_NBD"/>
</dbReference>
<dbReference type="PANTHER" id="PTHR42749:SF1">
    <property type="entry name" value="CELL SHAPE-DETERMINING PROTEIN MREB"/>
    <property type="match status" value="1"/>
</dbReference>
<dbReference type="AlphaFoldDB" id="A0A368NG86"/>
<dbReference type="GO" id="GO:0140662">
    <property type="term" value="F:ATP-dependent protein folding chaperone"/>
    <property type="evidence" value="ECO:0007669"/>
    <property type="project" value="InterPro"/>
</dbReference>
<dbReference type="EMBL" id="QPID01000007">
    <property type="protein sequence ID" value="RCU49226.1"/>
    <property type="molecule type" value="Genomic_DNA"/>
</dbReference>
<dbReference type="PRINTS" id="PR00301">
    <property type="entry name" value="HEATSHOCK70"/>
</dbReference>
<dbReference type="InterPro" id="IPR013126">
    <property type="entry name" value="Hsp_70_fam"/>
</dbReference>
<dbReference type="Pfam" id="PF12531">
    <property type="entry name" value="DUF3731"/>
    <property type="match status" value="1"/>
</dbReference>
<dbReference type="Proteomes" id="UP000252558">
    <property type="component" value="Unassembled WGS sequence"/>
</dbReference>